<dbReference type="EMBL" id="SDEE01000531">
    <property type="protein sequence ID" value="RXW15618.1"/>
    <property type="molecule type" value="Genomic_DNA"/>
</dbReference>
<proteinExistence type="predicted"/>
<dbReference type="AlphaFoldDB" id="A0A4V1Q2M6"/>
<dbReference type="GO" id="GO:0005525">
    <property type="term" value="F:GTP binding"/>
    <property type="evidence" value="ECO:0007669"/>
    <property type="project" value="InterPro"/>
</dbReference>
<dbReference type="Gene3D" id="3.40.50.300">
    <property type="entry name" value="P-loop containing nucleotide triphosphate hydrolases"/>
    <property type="match status" value="1"/>
</dbReference>
<accession>A0A4V1Q2M6</accession>
<dbReference type="Pfam" id="PF01926">
    <property type="entry name" value="MMR_HSR1"/>
    <property type="match status" value="1"/>
</dbReference>
<name>A0A4V1Q2M6_9AGAR</name>
<reference evidence="2 3" key="1">
    <citation type="submission" date="2019-01" db="EMBL/GenBank/DDBJ databases">
        <title>Draft genome sequence of Psathyrella aberdarensis IHI B618.</title>
        <authorList>
            <person name="Buettner E."/>
            <person name="Kellner H."/>
        </authorList>
    </citation>
    <scope>NUCLEOTIDE SEQUENCE [LARGE SCALE GENOMIC DNA]</scope>
    <source>
        <strain evidence="2 3">IHI B618</strain>
    </source>
</reference>
<keyword evidence="3" id="KW-1185">Reference proteome</keyword>
<evidence type="ECO:0000313" key="2">
    <source>
        <dbReference type="EMBL" id="RXW15618.1"/>
    </source>
</evidence>
<feature type="domain" description="G" evidence="1">
    <location>
        <begin position="6"/>
        <end position="126"/>
    </location>
</feature>
<organism evidence="2 3">
    <name type="scientific">Candolleomyces aberdarensis</name>
    <dbReference type="NCBI Taxonomy" id="2316362"/>
    <lineage>
        <taxon>Eukaryota</taxon>
        <taxon>Fungi</taxon>
        <taxon>Dikarya</taxon>
        <taxon>Basidiomycota</taxon>
        <taxon>Agaricomycotina</taxon>
        <taxon>Agaricomycetes</taxon>
        <taxon>Agaricomycetidae</taxon>
        <taxon>Agaricales</taxon>
        <taxon>Agaricineae</taxon>
        <taxon>Psathyrellaceae</taxon>
        <taxon>Candolleomyces</taxon>
    </lineage>
</organism>
<dbReference type="SUPFAM" id="SSF52540">
    <property type="entry name" value="P-loop containing nucleoside triphosphate hydrolases"/>
    <property type="match status" value="1"/>
</dbReference>
<dbReference type="Proteomes" id="UP000290288">
    <property type="component" value="Unassembled WGS sequence"/>
</dbReference>
<dbReference type="CDD" id="cd00882">
    <property type="entry name" value="Ras_like_GTPase"/>
    <property type="match status" value="1"/>
</dbReference>
<gene>
    <name evidence="2" type="ORF">EST38_g10238</name>
</gene>
<dbReference type="OrthoDB" id="8954335at2759"/>
<comment type="caution">
    <text evidence="2">The sequence shown here is derived from an EMBL/GenBank/DDBJ whole genome shotgun (WGS) entry which is preliminary data.</text>
</comment>
<sequence>MAPRNIVFFGENGHGKSSVINMVLGYETAATSSSAMGCTFQSTAYTHQLSGHDLVLWDTAGLNEGDQGTVTDMKAVTSLYTLLKKLEGGVSLLVFCIRAPLINDTARKIWQLFQEIICQKRVPIVMAVTHLENEDSMDDWWTENENRFRRYGMNPCSEYGSGVACITASKGKVRRGGRHAFQDEYDESQVKIRKLIVDNHLHAPWRVRPVDWFNTVYSEARRPSFWDNPQSALWGEFPASRREAHQVYGRGVFELASRWGISTQEAEKLARIMDG</sequence>
<dbReference type="InterPro" id="IPR006073">
    <property type="entry name" value="GTP-bd"/>
</dbReference>
<evidence type="ECO:0000313" key="3">
    <source>
        <dbReference type="Proteomes" id="UP000290288"/>
    </source>
</evidence>
<dbReference type="InterPro" id="IPR027417">
    <property type="entry name" value="P-loop_NTPase"/>
</dbReference>
<protein>
    <recommendedName>
        <fullName evidence="1">G domain-containing protein</fullName>
    </recommendedName>
</protein>
<evidence type="ECO:0000259" key="1">
    <source>
        <dbReference type="Pfam" id="PF01926"/>
    </source>
</evidence>